<dbReference type="Pfam" id="PF04434">
    <property type="entry name" value="SWIM"/>
    <property type="match status" value="1"/>
</dbReference>
<evidence type="ECO:0000256" key="1">
    <source>
        <dbReference type="ARBA" id="ARBA00022578"/>
    </source>
</evidence>
<evidence type="ECO:0000256" key="3">
    <source>
        <dbReference type="ARBA" id="ARBA00022771"/>
    </source>
</evidence>
<keyword evidence="2" id="KW-0479">Metal-binding</keyword>
<keyword evidence="1" id="KW-0815">Transposition</keyword>
<feature type="region of interest" description="Disordered" evidence="8">
    <location>
        <begin position="725"/>
        <end position="880"/>
    </location>
</feature>
<organism evidence="10 11">
    <name type="scientific">Arachis hypogaea</name>
    <name type="common">Peanut</name>
    <dbReference type="NCBI Taxonomy" id="3818"/>
    <lineage>
        <taxon>Eukaryota</taxon>
        <taxon>Viridiplantae</taxon>
        <taxon>Streptophyta</taxon>
        <taxon>Embryophyta</taxon>
        <taxon>Tracheophyta</taxon>
        <taxon>Spermatophyta</taxon>
        <taxon>Magnoliopsida</taxon>
        <taxon>eudicotyledons</taxon>
        <taxon>Gunneridae</taxon>
        <taxon>Pentapetalae</taxon>
        <taxon>rosids</taxon>
        <taxon>fabids</taxon>
        <taxon>Fabales</taxon>
        <taxon>Fabaceae</taxon>
        <taxon>Papilionoideae</taxon>
        <taxon>50 kb inversion clade</taxon>
        <taxon>dalbergioids sensu lato</taxon>
        <taxon>Dalbergieae</taxon>
        <taxon>Pterocarpus clade</taxon>
        <taxon>Arachis</taxon>
    </lineage>
</organism>
<keyword evidence="11" id="KW-1185">Reference proteome</keyword>
<feature type="region of interest" description="Disordered" evidence="8">
    <location>
        <begin position="156"/>
        <end position="344"/>
    </location>
</feature>
<evidence type="ECO:0000256" key="4">
    <source>
        <dbReference type="ARBA" id="ARBA00022833"/>
    </source>
</evidence>
<feature type="compositionally biased region" description="Basic and acidic residues" evidence="8">
    <location>
        <begin position="161"/>
        <end position="176"/>
    </location>
</feature>
<evidence type="ECO:0000313" key="11">
    <source>
        <dbReference type="Proteomes" id="UP000289738"/>
    </source>
</evidence>
<dbReference type="GO" id="GO:0006313">
    <property type="term" value="P:DNA transposition"/>
    <property type="evidence" value="ECO:0007669"/>
    <property type="project" value="InterPro"/>
</dbReference>
<dbReference type="Pfam" id="PF00872">
    <property type="entry name" value="Transposase_mut"/>
    <property type="match status" value="1"/>
</dbReference>
<feature type="compositionally biased region" description="Basic and acidic residues" evidence="8">
    <location>
        <begin position="650"/>
        <end position="667"/>
    </location>
</feature>
<sequence>MATIHITLCINHRGRFERGLSGKVTYVDGEVTEIERVNVDTLNGFFASDLVKDIGYTFVSKFFWLEPGKGLDDGLRDLKVDMDIVRMYEAAVKNSNRVNVYTEHPVDEPVLVEENNMTPSKRRVKRCAKKVPTPKKSPKRRLIVVEDEDDADIVSNLQVGMDDRKRSEAQSREGAYEAHTQAGLDAQKEDNITMEEETTDPQLSGSVEAGQVSQPPPMPGIPDKPPSSQSQPSQPPIEQDQQPTHTACSDSVPASEPNVSAPLEPEQLTQYTPHPYGNPLSQSIPQTVPPSDTNRTPQNDQTNPSEEVQGRPKSFIPNPDPDKPPTFYVPVDDDDFSDENPGHHCYESEELHSIASDDDTEQTPVFPQSNPDAPVNQVRLEVGMEFETLSHFRKAVRKFNINIGRSIFFARCDSTRSKAICYDEECPWQIYCAKRTFPASFQGLIPAIQEIYPYANHRFCAIHIWQNFRKKWSDLQLKMCMWSCAKATTIQDFNAAMERLKSINAGAWEYLHKISPKQWSRAHFSEYPKLDNYTNNNCEVFNAKVKKMRGNVYEVHCLPTKVSVDLGKGTCSCQLWQITGLPCRHACAALAYQNRRPEEYAHNWLTMGAYNAAYQITMRPVPSQEYWEHNVDTLPILPSRYRKPIGRPTLKRDKRNDGPKEKSDPHRTSRRIGTIICKYCLQAGHNKRSCKKRKEAAGEGSSAPQAPADDEDEDLLAEMYYEETLESAQAEQEATEERNESARTNTQQQHHLMPPPPTAQPQPQPTNATTRKQVKRRSVKRPPPTGQRQQPSTPATNQPATTPSTHNSQTTPHPLQGASAGTSTRFMQFMPTPGVVTPTATGPGTTDRGRGQGRGRGRLRGSSGGKNGLSSGSSNSTPIS</sequence>
<evidence type="ECO:0000256" key="2">
    <source>
        <dbReference type="ARBA" id="ARBA00022723"/>
    </source>
</evidence>
<dbReference type="GO" id="GO:0004803">
    <property type="term" value="F:transposase activity"/>
    <property type="evidence" value="ECO:0007669"/>
    <property type="project" value="InterPro"/>
</dbReference>
<feature type="compositionally biased region" description="Pro residues" evidence="8">
    <location>
        <begin position="214"/>
        <end position="225"/>
    </location>
</feature>
<dbReference type="InterPro" id="IPR007527">
    <property type="entry name" value="Znf_SWIM"/>
</dbReference>
<dbReference type="InterPro" id="IPR001207">
    <property type="entry name" value="Transposase_mutator"/>
</dbReference>
<feature type="compositionally biased region" description="Polar residues" evidence="8">
    <location>
        <begin position="279"/>
        <end position="306"/>
    </location>
</feature>
<evidence type="ECO:0000256" key="5">
    <source>
        <dbReference type="ARBA" id="ARBA00023125"/>
    </source>
</evidence>
<name>A0A445AC73_ARAHY</name>
<feature type="compositionally biased region" description="Basic residues" evidence="8">
    <location>
        <begin position="120"/>
        <end position="141"/>
    </location>
</feature>
<proteinExistence type="predicted"/>
<feature type="compositionally biased region" description="Low complexity" evidence="8">
    <location>
        <begin position="868"/>
        <end position="880"/>
    </location>
</feature>
<dbReference type="AlphaFoldDB" id="A0A445AC73"/>
<feature type="compositionally biased region" description="Pro residues" evidence="8">
    <location>
        <begin position="753"/>
        <end position="764"/>
    </location>
</feature>
<dbReference type="Pfam" id="PF26130">
    <property type="entry name" value="PB1-like"/>
    <property type="match status" value="1"/>
</dbReference>
<dbReference type="GO" id="GO:0008270">
    <property type="term" value="F:zinc ion binding"/>
    <property type="evidence" value="ECO:0007669"/>
    <property type="project" value="UniProtKB-KW"/>
</dbReference>
<feature type="compositionally biased region" description="Low complexity" evidence="8">
    <location>
        <begin position="226"/>
        <end position="243"/>
    </location>
</feature>
<feature type="domain" description="SWIM-type" evidence="9">
    <location>
        <begin position="560"/>
        <end position="594"/>
    </location>
</feature>
<keyword evidence="5" id="KW-0238">DNA-binding</keyword>
<feature type="compositionally biased region" description="Low complexity" evidence="8">
    <location>
        <begin position="831"/>
        <end position="846"/>
    </location>
</feature>
<dbReference type="InterPro" id="IPR006564">
    <property type="entry name" value="Znf_PMZ"/>
</dbReference>
<dbReference type="PANTHER" id="PTHR31973">
    <property type="entry name" value="POLYPROTEIN, PUTATIVE-RELATED"/>
    <property type="match status" value="1"/>
</dbReference>
<dbReference type="GO" id="GO:0003677">
    <property type="term" value="F:DNA binding"/>
    <property type="evidence" value="ECO:0007669"/>
    <property type="project" value="UniProtKB-KW"/>
</dbReference>
<feature type="compositionally biased region" description="Polar residues" evidence="8">
    <location>
        <begin position="786"/>
        <end position="826"/>
    </location>
</feature>
<protein>
    <recommendedName>
        <fullName evidence="9">SWIM-type domain-containing protein</fullName>
    </recommendedName>
</protein>
<feature type="region of interest" description="Disordered" evidence="8">
    <location>
        <begin position="118"/>
        <end position="141"/>
    </location>
</feature>
<evidence type="ECO:0000259" key="9">
    <source>
        <dbReference type="PROSITE" id="PS50966"/>
    </source>
</evidence>
<dbReference type="SMART" id="SM00575">
    <property type="entry name" value="ZnF_PMZ"/>
    <property type="match status" value="1"/>
</dbReference>
<dbReference type="InterPro" id="IPR004332">
    <property type="entry name" value="Transposase_MuDR"/>
</dbReference>
<dbReference type="PANTHER" id="PTHR31973:SF197">
    <property type="entry name" value="SWIM-TYPE DOMAIN-CONTAINING PROTEIN"/>
    <property type="match status" value="1"/>
</dbReference>
<dbReference type="Proteomes" id="UP000289738">
    <property type="component" value="Chromosome B02"/>
</dbReference>
<comment type="caution">
    <text evidence="10">The sequence shown here is derived from an EMBL/GenBank/DDBJ whole genome shotgun (WGS) entry which is preliminary data.</text>
</comment>
<feature type="region of interest" description="Disordered" evidence="8">
    <location>
        <begin position="638"/>
        <end position="668"/>
    </location>
</feature>
<evidence type="ECO:0000256" key="6">
    <source>
        <dbReference type="ARBA" id="ARBA00023172"/>
    </source>
</evidence>
<dbReference type="InterPro" id="IPR058594">
    <property type="entry name" value="PB1-like_dom_pln"/>
</dbReference>
<feature type="region of interest" description="Disordered" evidence="8">
    <location>
        <begin position="692"/>
        <end position="711"/>
    </location>
</feature>
<keyword evidence="3 7" id="KW-0863">Zinc-finger</keyword>
<evidence type="ECO:0000256" key="8">
    <source>
        <dbReference type="SAM" id="MobiDB-lite"/>
    </source>
</evidence>
<dbReference type="PROSITE" id="PS50966">
    <property type="entry name" value="ZF_SWIM"/>
    <property type="match status" value="1"/>
</dbReference>
<evidence type="ECO:0000313" key="10">
    <source>
        <dbReference type="EMBL" id="RYR24047.1"/>
    </source>
</evidence>
<dbReference type="Pfam" id="PF03108">
    <property type="entry name" value="DBD_Tnp_Mut"/>
    <property type="match status" value="1"/>
</dbReference>
<reference evidence="10 11" key="1">
    <citation type="submission" date="2019-01" db="EMBL/GenBank/DDBJ databases">
        <title>Sequencing of cultivated peanut Arachis hypogaea provides insights into genome evolution and oil improvement.</title>
        <authorList>
            <person name="Chen X."/>
        </authorList>
    </citation>
    <scope>NUCLEOTIDE SEQUENCE [LARGE SCALE GENOMIC DNA]</scope>
    <source>
        <strain evidence="11">cv. Fuhuasheng</strain>
        <tissue evidence="10">Leaves</tissue>
    </source>
</reference>
<accession>A0A445AC73</accession>
<keyword evidence="4" id="KW-0862">Zinc</keyword>
<gene>
    <name evidence="10" type="ORF">Ahy_B02g057548</name>
</gene>
<evidence type="ECO:0000256" key="7">
    <source>
        <dbReference type="PROSITE-ProRule" id="PRU00325"/>
    </source>
</evidence>
<dbReference type="EMBL" id="SDMP01000012">
    <property type="protein sequence ID" value="RYR24047.1"/>
    <property type="molecule type" value="Genomic_DNA"/>
</dbReference>
<keyword evidence="6" id="KW-0233">DNA recombination</keyword>